<dbReference type="GeneID" id="25369301"/>
<protein>
    <submittedName>
        <fullName evidence="1">Uncharacterized protein</fullName>
    </submittedName>
</protein>
<name>A0A074YHT8_AURSE</name>
<accession>A0A074YHT8</accession>
<dbReference type="EMBL" id="KL584754">
    <property type="protein sequence ID" value="KEQ97393.1"/>
    <property type="molecule type" value="Genomic_DNA"/>
</dbReference>
<keyword evidence="2" id="KW-1185">Reference proteome</keyword>
<dbReference type="InParanoid" id="A0A074YHT8"/>
<gene>
    <name evidence="1" type="ORF">AUEXF2481DRAFT_596308</name>
</gene>
<dbReference type="Proteomes" id="UP000030641">
    <property type="component" value="Unassembled WGS sequence"/>
</dbReference>
<dbReference type="RefSeq" id="XP_013346054.1">
    <property type="nucleotide sequence ID" value="XM_013490600.1"/>
</dbReference>
<dbReference type="AlphaFoldDB" id="A0A074YHT8"/>
<evidence type="ECO:0000313" key="1">
    <source>
        <dbReference type="EMBL" id="KEQ97393.1"/>
    </source>
</evidence>
<proteinExistence type="predicted"/>
<sequence length="169" mass="18885">MVMDMLRVNVVEEVTLERSPKEIASLIPTLTLLFTKSLLISSIFSRKKLPRPAFRNPCCAFTGCSRLLQVLCTFHWLLVLDLSQDSQLGSVPLSDHSSLELPLISSCSHITSQHNSLQRNTSQQSITLDHQHAVQHCTALHCATSNHHSTTVSLLHQSATTLLRHHFLT</sequence>
<organism evidence="1 2">
    <name type="scientific">Aureobasidium subglaciale (strain EXF-2481)</name>
    <name type="common">Aureobasidium pullulans var. subglaciale</name>
    <dbReference type="NCBI Taxonomy" id="1043005"/>
    <lineage>
        <taxon>Eukaryota</taxon>
        <taxon>Fungi</taxon>
        <taxon>Dikarya</taxon>
        <taxon>Ascomycota</taxon>
        <taxon>Pezizomycotina</taxon>
        <taxon>Dothideomycetes</taxon>
        <taxon>Dothideomycetidae</taxon>
        <taxon>Dothideales</taxon>
        <taxon>Saccotheciaceae</taxon>
        <taxon>Aureobasidium</taxon>
    </lineage>
</organism>
<reference evidence="1 2" key="1">
    <citation type="journal article" date="2014" name="BMC Genomics">
        <title>Genome sequencing of four Aureobasidium pullulans varieties: biotechnological potential, stress tolerance, and description of new species.</title>
        <authorList>
            <person name="Gostin Ar C."/>
            <person name="Ohm R.A."/>
            <person name="Kogej T."/>
            <person name="Sonjak S."/>
            <person name="Turk M."/>
            <person name="Zajc J."/>
            <person name="Zalar P."/>
            <person name="Grube M."/>
            <person name="Sun H."/>
            <person name="Han J."/>
            <person name="Sharma A."/>
            <person name="Chiniquy J."/>
            <person name="Ngan C.Y."/>
            <person name="Lipzen A."/>
            <person name="Barry K."/>
            <person name="Grigoriev I.V."/>
            <person name="Gunde-Cimerman N."/>
        </authorList>
    </citation>
    <scope>NUCLEOTIDE SEQUENCE [LARGE SCALE GENOMIC DNA]</scope>
    <source>
        <strain evidence="1 2">EXF-2481</strain>
    </source>
</reference>
<evidence type="ECO:0000313" key="2">
    <source>
        <dbReference type="Proteomes" id="UP000030641"/>
    </source>
</evidence>
<dbReference type="HOGENOM" id="CLU_1578215_0_0_1"/>